<dbReference type="InterPro" id="IPR013783">
    <property type="entry name" value="Ig-like_fold"/>
</dbReference>
<dbReference type="PROSITE" id="PS50093">
    <property type="entry name" value="PKD"/>
    <property type="match status" value="1"/>
</dbReference>
<evidence type="ECO:0000313" key="2">
    <source>
        <dbReference type="EMBL" id="QLG46214.1"/>
    </source>
</evidence>
<dbReference type="InterPro" id="IPR035986">
    <property type="entry name" value="PKD_dom_sf"/>
</dbReference>
<reference evidence="2 3" key="1">
    <citation type="journal article" date="2006" name="Int. J. Syst. Evol. Microbiol.">
        <title>Costertonia aggregata gen. nov., sp. nov., a mesophilic marine bacterium of the family Flavobacteriaceae, isolated from a mature biofilm.</title>
        <authorList>
            <person name="Kwon K.K."/>
            <person name="Lee Y.K."/>
            <person name="Lee H.K."/>
        </authorList>
    </citation>
    <scope>NUCLEOTIDE SEQUENCE [LARGE SCALE GENOMIC DNA]</scope>
    <source>
        <strain evidence="2 3">KCCM 42265</strain>
    </source>
</reference>
<dbReference type="RefSeq" id="WP_179242495.1">
    <property type="nucleotide sequence ID" value="NZ_CP058595.1"/>
</dbReference>
<organism evidence="2 3">
    <name type="scientific">Costertonia aggregata</name>
    <dbReference type="NCBI Taxonomy" id="343403"/>
    <lineage>
        <taxon>Bacteria</taxon>
        <taxon>Pseudomonadati</taxon>
        <taxon>Bacteroidota</taxon>
        <taxon>Flavobacteriia</taxon>
        <taxon>Flavobacteriales</taxon>
        <taxon>Flavobacteriaceae</taxon>
        <taxon>Costertonia</taxon>
    </lineage>
</organism>
<keyword evidence="3" id="KW-1185">Reference proteome</keyword>
<dbReference type="Proteomes" id="UP000509302">
    <property type="component" value="Chromosome"/>
</dbReference>
<dbReference type="KEGG" id="cagg:HYG79_12945"/>
<dbReference type="Pfam" id="PF18911">
    <property type="entry name" value="PKD_4"/>
    <property type="match status" value="1"/>
</dbReference>
<dbReference type="CDD" id="cd00146">
    <property type="entry name" value="PKD"/>
    <property type="match status" value="1"/>
</dbReference>
<name>A0A7H9ARZ0_9FLAO</name>
<dbReference type="EMBL" id="CP058595">
    <property type="protein sequence ID" value="QLG46214.1"/>
    <property type="molecule type" value="Genomic_DNA"/>
</dbReference>
<dbReference type="InterPro" id="IPR022409">
    <property type="entry name" value="PKD/Chitinase_dom"/>
</dbReference>
<evidence type="ECO:0000313" key="3">
    <source>
        <dbReference type="Proteomes" id="UP000509302"/>
    </source>
</evidence>
<sequence length="1001" mass="105739">MEHLIKKAKLIAILICAISFHGCEDDDVILPKVIADFTFTLNEDTGTVTFLNTSEDASKYVWDFGDGTTSSEINPIKTFNVSGTYTITLEAFNVSGASQTFEDEIVILIKEKIALPITFDSPTVDYSATVFSGASFNIVMNPDVSGSNDTASNVGEITNNGNAFEGFFFNLGLPVDFTVNKTIQMNFWSETTVDLLLKLEDGTAADIEVTASHGGTGWESVTFDFSSDASYSTFTFFVDGPGRSTGTFYIDDIQQIVTPTAESGCADTPIGATSLPLDFESCDTFPVSDNFGSGITSELAQNPDKIGINTSDFVLRVDKPAGSDFFAGIQNTFADNFDLTTTNTFKVKVYSTKSNVVFRFELALNPQTDPVTGNPAPVFATIPNANEWTELEVMFTGLPGGPMAYNQLVIKPDNGTDTPITEDGTYYIDDIRLETPGGSTGFDGGLITNGDFENGGDSWTGNALNVQSEGGNGFNFANVETAVPAEPFQVNLSQVLEIVQGTNYILTFDASSDRARTLIAGIGLNESPFTNTAPEVNLTTDTQTFTLQLAANDFGNVNSRVLFDMAGAVGTVVIDNVSLVEGGDGSDTNGNSVDTENPIITLNGDATVNLTVGDAFTDAGATATDNVDGDISGDIIVAGDIVDINTAGTYVITYNVSDAAGNAAAEVTRTVIVEEDTNGVFDDGLLTNGDFENGGASWIGNALNVITDGGNSFNLANVTTAIPSEPFQVNLSQVVEIVQGSNYILSFEASSDRARTILAGIGLNAAPFTNTNQSVNLTTDTQTFTLQLSASDFGGVNSRVLFDMAAEVGTVVIDNVSLVLDGGSSGGSGGCTGTLVAATTLPVDFEGCETFLASQNFGAGLTSELVANPFKTGINTSDFVLQVNKPSGSDFFAGIQNTFPTNFDLTTTDTFKVKIYSTKANVVFRFELALNPQTDPVTGNPAPVFVTIPNANEWTEVEVTFTGLPGGPTAYNQFVIKPDNAVGDPAITVDGTYYIDDIVLE</sequence>
<proteinExistence type="predicted"/>
<dbReference type="InterPro" id="IPR000601">
    <property type="entry name" value="PKD_dom"/>
</dbReference>
<dbReference type="Pfam" id="PF16403">
    <property type="entry name" value="Bact_surface_Ig-like"/>
    <property type="match status" value="1"/>
</dbReference>
<feature type="domain" description="PKD" evidence="1">
    <location>
        <begin position="60"/>
        <end position="107"/>
    </location>
</feature>
<gene>
    <name evidence="2" type="ORF">HYG79_12945</name>
</gene>
<dbReference type="Gene3D" id="2.60.40.10">
    <property type="entry name" value="Immunoglobulins"/>
    <property type="match status" value="2"/>
</dbReference>
<dbReference type="InterPro" id="IPR032179">
    <property type="entry name" value="Cry22Aa_Ig-like"/>
</dbReference>
<protein>
    <submittedName>
        <fullName evidence="2">DUF5011 domain-containing protein</fullName>
    </submittedName>
</protein>
<dbReference type="AlphaFoldDB" id="A0A7H9ARZ0"/>
<dbReference type="InterPro" id="IPR008979">
    <property type="entry name" value="Galactose-bd-like_sf"/>
</dbReference>
<dbReference type="SMART" id="SM00089">
    <property type="entry name" value="PKD"/>
    <property type="match status" value="1"/>
</dbReference>
<evidence type="ECO:0000259" key="1">
    <source>
        <dbReference type="PROSITE" id="PS50093"/>
    </source>
</evidence>
<accession>A0A7H9ARZ0</accession>
<dbReference type="SUPFAM" id="SSF49299">
    <property type="entry name" value="PKD domain"/>
    <property type="match status" value="1"/>
</dbReference>
<dbReference type="Gene3D" id="2.60.120.260">
    <property type="entry name" value="Galactose-binding domain-like"/>
    <property type="match status" value="5"/>
</dbReference>
<dbReference type="SUPFAM" id="SSF49785">
    <property type="entry name" value="Galactose-binding domain-like"/>
    <property type="match status" value="2"/>
</dbReference>